<proteinExistence type="inferred from homology"/>
<dbReference type="AlphaFoldDB" id="A0A0B9H0Y4"/>
<comment type="caution">
    <text evidence="4">The sequence shown here is derived from an EMBL/GenBank/DDBJ whole genome shotgun (WGS) entry which is preliminary data.</text>
</comment>
<keyword evidence="2" id="KW-0472">Membrane</keyword>
<dbReference type="PANTHER" id="PTHR30203">
    <property type="entry name" value="OUTER MEMBRANE CATION EFFLUX PROTEIN"/>
    <property type="match status" value="1"/>
</dbReference>
<comment type="similarity">
    <text evidence="1 2">Belongs to the outer membrane factor (OMF) (TC 1.B.17) family.</text>
</comment>
<keyword evidence="2" id="KW-0449">Lipoprotein</keyword>
<gene>
    <name evidence="4" type="ORF">RJ45_16925</name>
</gene>
<dbReference type="InterPro" id="IPR010131">
    <property type="entry name" value="MdtP/NodT-like"/>
</dbReference>
<dbReference type="Pfam" id="PF02321">
    <property type="entry name" value="OEP"/>
    <property type="match status" value="2"/>
</dbReference>
<keyword evidence="3" id="KW-0175">Coiled coil</keyword>
<dbReference type="InterPro" id="IPR003423">
    <property type="entry name" value="OMP_efflux"/>
</dbReference>
<reference evidence="4 5" key="1">
    <citation type="submission" date="2014-12" db="EMBL/GenBank/DDBJ databases">
        <title>Genome sequencing of Photobacterium gaetbulicola AD005a.</title>
        <authorList>
            <person name="Adrian T.G.S."/>
            <person name="Chan K.G."/>
        </authorList>
    </citation>
    <scope>NUCLEOTIDE SEQUENCE [LARGE SCALE GENOMIC DNA]</scope>
    <source>
        <strain evidence="4 5">AD005a</strain>
    </source>
</reference>
<evidence type="ECO:0000313" key="4">
    <source>
        <dbReference type="EMBL" id="KHT62502.1"/>
    </source>
</evidence>
<evidence type="ECO:0000256" key="1">
    <source>
        <dbReference type="ARBA" id="ARBA00007613"/>
    </source>
</evidence>
<protein>
    <recommendedName>
        <fullName evidence="6">RND transporter</fullName>
    </recommendedName>
</protein>
<sequence length="473" mass="52455">MPSSSRASLFLRASVITLLLNGCVQTPPEHSDIASVVSPSFSISGTTEADEFWWREFNDPQLNQLVSAALQSNFTLQSSIARVQRAAATADVRDASRYPTVNGVAGTNIRRERDSIGAGISQETTENLRLNASWELDLWGKNHAKASAAYFSFLASEQQLQAAAQTLAGDIARRWYQLTEQHQSLAILEKQISNTKIIAEITGHRYRTGQGSISALWRQEQLLENLEAQEKQARKNLQILERQMNVLLGRSPTAAVDWAYSSFPALPPLPETGLPTTLLDKRPDVRALWYQYASSQQDVSAAAAARLPNISITSSAASSDWSNAFELWQLNLGAQLNIPLFNAGKLEAEQKVAEASSAQAFYNYTQGVLSAIEEVETNILSELSQQEQLDSLRRQTRQANNILDVESIRYSRGMQGYLDVLNAQEKLFTLQQQTLRAQRQLFLRRIATYQSLGGGLIAVSDNGEITLPYRTES</sequence>
<dbReference type="RefSeq" id="WP_039464882.1">
    <property type="nucleotide sequence ID" value="NZ_JWLZ01000176.1"/>
</dbReference>
<name>A0A0B9H0Y4_9GAMM</name>
<dbReference type="PANTHER" id="PTHR30203:SF33">
    <property type="entry name" value="BLR4455 PROTEIN"/>
    <property type="match status" value="1"/>
</dbReference>
<dbReference type="SUPFAM" id="SSF56954">
    <property type="entry name" value="Outer membrane efflux proteins (OEP)"/>
    <property type="match status" value="1"/>
</dbReference>
<evidence type="ECO:0000256" key="3">
    <source>
        <dbReference type="SAM" id="Coils"/>
    </source>
</evidence>
<dbReference type="GO" id="GO:0015562">
    <property type="term" value="F:efflux transmembrane transporter activity"/>
    <property type="evidence" value="ECO:0007669"/>
    <property type="project" value="InterPro"/>
</dbReference>
<keyword evidence="2" id="KW-0812">Transmembrane</keyword>
<evidence type="ECO:0008006" key="6">
    <source>
        <dbReference type="Google" id="ProtNLM"/>
    </source>
</evidence>
<organism evidence="4 5">
    <name type="scientific">Photobacterium gaetbulicola</name>
    <dbReference type="NCBI Taxonomy" id="1295392"/>
    <lineage>
        <taxon>Bacteria</taxon>
        <taxon>Pseudomonadati</taxon>
        <taxon>Pseudomonadota</taxon>
        <taxon>Gammaproteobacteria</taxon>
        <taxon>Vibrionales</taxon>
        <taxon>Vibrionaceae</taxon>
        <taxon>Photobacterium</taxon>
    </lineage>
</organism>
<dbReference type="EMBL" id="JWLZ01000176">
    <property type="protein sequence ID" value="KHT62502.1"/>
    <property type="molecule type" value="Genomic_DNA"/>
</dbReference>
<dbReference type="Proteomes" id="UP000031278">
    <property type="component" value="Unassembled WGS sequence"/>
</dbReference>
<dbReference type="NCBIfam" id="TIGR01845">
    <property type="entry name" value="outer_NodT"/>
    <property type="match status" value="1"/>
</dbReference>
<dbReference type="Gene3D" id="1.20.1600.10">
    <property type="entry name" value="Outer membrane efflux proteins (OEP)"/>
    <property type="match status" value="1"/>
</dbReference>
<accession>A0A0B9H0Y4</accession>
<dbReference type="GO" id="GO:0009279">
    <property type="term" value="C:cell outer membrane"/>
    <property type="evidence" value="ECO:0007669"/>
    <property type="project" value="UniProtKB-SubCell"/>
</dbReference>
<evidence type="ECO:0000313" key="5">
    <source>
        <dbReference type="Proteomes" id="UP000031278"/>
    </source>
</evidence>
<feature type="coiled-coil region" evidence="3">
    <location>
        <begin position="216"/>
        <end position="250"/>
    </location>
</feature>
<dbReference type="Gene3D" id="2.20.200.10">
    <property type="entry name" value="Outer membrane efflux proteins (OEP)"/>
    <property type="match status" value="1"/>
</dbReference>
<keyword evidence="2" id="KW-0564">Palmitate</keyword>
<comment type="subcellular location">
    <subcellularLocation>
        <location evidence="2">Cell outer membrane</location>
        <topology evidence="2">Lipid-anchor</topology>
    </subcellularLocation>
</comment>
<keyword evidence="2" id="KW-1134">Transmembrane beta strand</keyword>
<evidence type="ECO:0000256" key="2">
    <source>
        <dbReference type="RuleBase" id="RU362097"/>
    </source>
</evidence>